<comment type="caution">
    <text evidence="2">The sequence shown here is derived from an EMBL/GenBank/DDBJ whole genome shotgun (WGS) entry which is preliminary data.</text>
</comment>
<keyword evidence="1" id="KW-0472">Membrane</keyword>
<sequence>MIHPLFFEIDLDEVILPYRGFLIVFNVTVFLLLRRKLR</sequence>
<dbReference type="EMBL" id="BAOU01000019">
    <property type="protein sequence ID" value="GAD05106.1"/>
    <property type="molecule type" value="Genomic_DNA"/>
</dbReference>
<reference evidence="3" key="1">
    <citation type="journal article" date="2013" name="Genome">
        <title>Draft Genome Sequences of Porphyromonas crevioricanis JCM 15906T and Porphyromonas cansulci JCM 13913T Isolated from a Canine Oral Cavity.</title>
        <authorList>
            <person name="Sakamoto M."/>
            <person name="Tanaka N."/>
            <person name="Shiwa Y."/>
            <person name="Yoshikawa H."/>
            <person name="Ohkuma M."/>
        </authorList>
    </citation>
    <scope>NUCLEOTIDE SEQUENCE [LARGE SCALE GENOMIC DNA]</scope>
    <source>
        <strain evidence="3">JCM 15906</strain>
    </source>
</reference>
<keyword evidence="1" id="KW-0812">Transmembrane</keyword>
<reference evidence="2 3" key="2">
    <citation type="journal article" date="2013" name="Genome Announc.">
        <title>Draft Genome Sequences of Porphyromonas crevioricanis JCM 15906T and Porphyromonas cansulci JCM 13913T Isolated from a Canine Oral Cavity.</title>
        <authorList>
            <person name="Sakamoto M."/>
            <person name="Tanaka N."/>
            <person name="Shiwa Y."/>
            <person name="Yoshikawa H."/>
            <person name="Ohkuma M."/>
        </authorList>
    </citation>
    <scope>NUCLEOTIDE SEQUENCE [LARGE SCALE GENOMIC DNA]</scope>
    <source>
        <strain evidence="2 3">JCM 15906</strain>
    </source>
</reference>
<proteinExistence type="predicted"/>
<feature type="transmembrane region" description="Helical" evidence="1">
    <location>
        <begin position="15"/>
        <end position="33"/>
    </location>
</feature>
<gene>
    <name evidence="2" type="ORF">PORCRE_804</name>
</gene>
<dbReference type="Proteomes" id="UP000018031">
    <property type="component" value="Unassembled WGS sequence"/>
</dbReference>
<evidence type="ECO:0000313" key="3">
    <source>
        <dbReference type="Proteomes" id="UP000018031"/>
    </source>
</evidence>
<accession>T1CH21</accession>
<keyword evidence="1" id="KW-1133">Transmembrane helix</keyword>
<evidence type="ECO:0000313" key="2">
    <source>
        <dbReference type="EMBL" id="GAD05106.1"/>
    </source>
</evidence>
<protein>
    <submittedName>
        <fullName evidence="2">Uncharacterized protein</fullName>
    </submittedName>
</protein>
<dbReference type="AlphaFoldDB" id="T1CH21"/>
<evidence type="ECO:0000256" key="1">
    <source>
        <dbReference type="SAM" id="Phobius"/>
    </source>
</evidence>
<organism evidence="2 3">
    <name type="scientific">Porphyromonas crevioricanis JCM 15906</name>
    <dbReference type="NCBI Taxonomy" id="1305617"/>
    <lineage>
        <taxon>Bacteria</taxon>
        <taxon>Pseudomonadati</taxon>
        <taxon>Bacteroidota</taxon>
        <taxon>Bacteroidia</taxon>
        <taxon>Bacteroidales</taxon>
        <taxon>Porphyromonadaceae</taxon>
        <taxon>Porphyromonas</taxon>
    </lineage>
</organism>
<name>T1CH21_9PORP</name>